<dbReference type="PANTHER" id="PTHR24117:SF9">
    <property type="entry name" value="BCL-6 COREPRESSOR PCGF1 BINDING DOMAIN-CONTAINING PROTEIN"/>
    <property type="match status" value="1"/>
</dbReference>
<evidence type="ECO:0008006" key="6">
    <source>
        <dbReference type="Google" id="ProtNLM"/>
    </source>
</evidence>
<name>A0ABD2NII8_9CUCU</name>
<feature type="compositionally biased region" description="Low complexity" evidence="3">
    <location>
        <begin position="117"/>
        <end position="140"/>
    </location>
</feature>
<dbReference type="PROSITE" id="PS50088">
    <property type="entry name" value="ANK_REPEAT"/>
    <property type="match status" value="2"/>
</dbReference>
<dbReference type="InterPro" id="IPR038227">
    <property type="entry name" value="PUFD_som_sf"/>
</dbReference>
<organism evidence="4 5">
    <name type="scientific">Cryptolaemus montrouzieri</name>
    <dbReference type="NCBI Taxonomy" id="559131"/>
    <lineage>
        <taxon>Eukaryota</taxon>
        <taxon>Metazoa</taxon>
        <taxon>Ecdysozoa</taxon>
        <taxon>Arthropoda</taxon>
        <taxon>Hexapoda</taxon>
        <taxon>Insecta</taxon>
        <taxon>Pterygota</taxon>
        <taxon>Neoptera</taxon>
        <taxon>Endopterygota</taxon>
        <taxon>Coleoptera</taxon>
        <taxon>Polyphaga</taxon>
        <taxon>Cucujiformia</taxon>
        <taxon>Coccinelloidea</taxon>
        <taxon>Coccinellidae</taxon>
        <taxon>Scymninae</taxon>
        <taxon>Scymnini</taxon>
        <taxon>Cryptolaemus</taxon>
    </lineage>
</organism>
<feature type="region of interest" description="Disordered" evidence="3">
    <location>
        <begin position="1591"/>
        <end position="1623"/>
    </location>
</feature>
<dbReference type="Gene3D" id="3.10.260.40">
    <property type="entry name" value="BCL-6 corepressor, PCGF1 binding domain"/>
    <property type="match status" value="1"/>
</dbReference>
<feature type="compositionally biased region" description="Basic and acidic residues" evidence="3">
    <location>
        <begin position="1076"/>
        <end position="1086"/>
    </location>
</feature>
<comment type="similarity">
    <text evidence="1">Belongs to the BCOR family.</text>
</comment>
<feature type="compositionally biased region" description="Low complexity" evidence="3">
    <location>
        <begin position="977"/>
        <end position="989"/>
    </location>
</feature>
<accession>A0ABD2NII8</accession>
<feature type="compositionally biased region" description="Low complexity" evidence="3">
    <location>
        <begin position="785"/>
        <end position="794"/>
    </location>
</feature>
<proteinExistence type="inferred from homology"/>
<feature type="compositionally biased region" description="Polar residues" evidence="3">
    <location>
        <begin position="102"/>
        <end position="116"/>
    </location>
</feature>
<dbReference type="InterPro" id="IPR002110">
    <property type="entry name" value="Ankyrin_rpt"/>
</dbReference>
<evidence type="ECO:0000313" key="5">
    <source>
        <dbReference type="Proteomes" id="UP001516400"/>
    </source>
</evidence>
<feature type="compositionally biased region" description="Polar residues" evidence="3">
    <location>
        <begin position="201"/>
        <end position="214"/>
    </location>
</feature>
<reference evidence="4 5" key="1">
    <citation type="journal article" date="2021" name="BMC Biol.">
        <title>Horizontally acquired antibacterial genes associated with adaptive radiation of ladybird beetles.</title>
        <authorList>
            <person name="Li H.S."/>
            <person name="Tang X.F."/>
            <person name="Huang Y.H."/>
            <person name="Xu Z.Y."/>
            <person name="Chen M.L."/>
            <person name="Du X.Y."/>
            <person name="Qiu B.Y."/>
            <person name="Chen P.T."/>
            <person name="Zhang W."/>
            <person name="Slipinski A."/>
            <person name="Escalona H.E."/>
            <person name="Waterhouse R.M."/>
            <person name="Zwick A."/>
            <person name="Pang H."/>
        </authorList>
    </citation>
    <scope>NUCLEOTIDE SEQUENCE [LARGE SCALE GENOMIC DNA]</scope>
    <source>
        <strain evidence="4">SYSU2018</strain>
    </source>
</reference>
<feature type="compositionally biased region" description="Polar residues" evidence="3">
    <location>
        <begin position="551"/>
        <end position="572"/>
    </location>
</feature>
<feature type="compositionally biased region" description="Basic and acidic residues" evidence="3">
    <location>
        <begin position="1199"/>
        <end position="1214"/>
    </location>
</feature>
<feature type="compositionally biased region" description="Low complexity" evidence="3">
    <location>
        <begin position="267"/>
        <end position="285"/>
    </location>
</feature>
<feature type="compositionally biased region" description="Polar residues" evidence="3">
    <location>
        <begin position="38"/>
        <end position="57"/>
    </location>
</feature>
<dbReference type="SUPFAM" id="SSF48403">
    <property type="entry name" value="Ankyrin repeat"/>
    <property type="match status" value="1"/>
</dbReference>
<feature type="region of interest" description="Disordered" evidence="3">
    <location>
        <begin position="1306"/>
        <end position="1336"/>
    </location>
</feature>
<feature type="compositionally biased region" description="Polar residues" evidence="3">
    <location>
        <begin position="351"/>
        <end position="364"/>
    </location>
</feature>
<feature type="compositionally biased region" description="Polar residues" evidence="3">
    <location>
        <begin position="154"/>
        <end position="169"/>
    </location>
</feature>
<feature type="compositionally biased region" description="Low complexity" evidence="3">
    <location>
        <begin position="335"/>
        <end position="350"/>
    </location>
</feature>
<feature type="region of interest" description="Disordered" evidence="3">
    <location>
        <begin position="1157"/>
        <end position="1179"/>
    </location>
</feature>
<sequence length="1976" mass="221009">MDVTFTNVLEGARQYFQGLPLGTSSSASPIYSGAPEIQQRSNNEPTRSQEIHPSSSPYWMGQSEAHRLPSRDPTPTQRPPSYNSDSSRPPSHPHPSQEQRRTPSYPSNYPEQSSIFHQQQQQQQPPQQQQHQPSSQQNNQDFQFTRPNFREAPSNVTQHYSSHILQNSAYHHPPSPHNSISPHNQPPSPKQQRKLEPTMTPPHSSHHTQMTTPLQSSSSYSNYQQSRTYYPAASYTNLQTATENKNYPPSHSYAFQQTAQVNNTNYYKSSYSNQSSSSSSHYNSSTVTHPTIQQQGVSYNQSSRTHNLPPIAPLSDSYSKSVRESQKLNMVKAQSNSTSSSSRLVTAKSSNIQNVGQQNVSQSTQPDYKMEYLYQNRATNQPYLLPTSTITTTSVSYNSITTGPSNSAFSVQTLSSTASQQFIPKSSSQETFVSNYNTVSVSQHTNDTANSDRKRLSSGNKQKRESPLDLSVKTVRTPADSTLDDIDNDRSQYFSSNRVPPIATSSNYSTFDPYSSSYQRNNNIQRLPTIPSASAPKVDFLPNFNVSAMTSSHQNFRPNQRPVSTPFQQATPRNPRPFENSNSSTLQRDKETLANRYPIVSVPSMANVNTYMQSQSNNKNTPEILPRIDFPNMGQGLKTSALYTTNNVDSQKKRPADTAPSLTSKIARVETWRQTIDQQIEQKISTYKQVQHPTKHIPDKSPIYNGSYNQNIPDRSKDIYNNYGRSQYQVGMPAQQTYVNQFHSHTSHNQTYVPSPASHQYSTNSNYTSHHQNPYSQNELTRTNSNSSLSSVKSGSGGAADKRVLTLLRNSIETKGVKEAQRKYEQEQFNKFGEQPHHRSDIQHPSTHVTAPLQPKPAFMGRQNVSPFTPNSLPEGNNTTPALNKLHVPKAVESINFESNKSSVNAASKQLSETVINDQNNPNGDLDGLAAFLAARIRTKAELKQVSPTQQANNNGNNHLHHIIENQIRTPFKQDTSSSFTSGSSASISPPKLLKEYQQSQQPRKRLFSRTEDDNGNSSNKGLPLRDKSGMRSSSETSVFDFPDSGSDGEMPVLEMQSLNAMRKDRKSSLKQPNSEPKEIKMEESSPRSLTPEDDIFLQACDTFMDQLKAGVGKKRGRRKKALEADVLAKLETVTKEKPITPEFKIKEEILDDENKCSIDPDVEDVPPPQPNIPSVSDESLEPIKTAEFCAEQTIPIQVKEELPDKTDEQKEIPEIPSNNQEADLSDSDSETIKQLSNKLKSKANKLQGEETEVKIKSNEFLTLTTKAAKKPPFGDGSAFYPGWEEEVYKYKKSLRMPPSLIQVTRPPSAMRLSTSLPDLDPCPISPTSSFVPEKDEDSKSIFAKVKSEPIESDIESNSSFNLFNNKNNYDSEGSASIKSLPVPVKDSIVDKLLQKCGKRKKRKYKKKEEQLPKLIPKAENPIELLPTPSLEIKSSGKTAKEPVIKVESPILGFRKSTIDNFKDAFLNRASNIVGMNEQFSTVILKSRTRKETRVAKQRATIKEVFGEDRPASAPPVTCINIDIKEIKKEVDEPSEVGKIDNDLTRSPKNTVKNKLLVQGKKKNNLLKSIADKKLKIEVFDETSVDEKCINSVSRDQSPSTFSEDLDSKSETPSLDGDDSNISVKKRGKLNKIRRKFSSGFDYIRKKKKQVKKETDQNEIVTKRKRGLPSLKATPESEQDIRKEIKSWVLNKGIGETHLHRSARLGYTDITAFCLEKMDCSPSPKDNAGYTPLHEACSRGHLDIARLLLMYGANVSESAKGGVRPLHEAVENGFVEIIRLLLSYGADPKLATYAGLTPLSLSTDDASKDLLQNHMSDLEGKSNIPWAFNGPASCFDPKDSGYNVLNSPPHPDPVSEEEDIEFEVSESLLPNLYTLRGEAQGDRWILLQDLSNLLKIKSRDALLKQLCPAPTPGTSANYKSFLRELKMSDFMEQAHCCQFLNASEKINPRASKIALVKYTDKIKELLKIEKVVITTR</sequence>
<feature type="repeat" description="ANK" evidence="2">
    <location>
        <begin position="1728"/>
        <end position="1760"/>
    </location>
</feature>
<feature type="region of interest" description="Disordered" evidence="3">
    <location>
        <begin position="974"/>
        <end position="1094"/>
    </location>
</feature>
<keyword evidence="2" id="KW-0040">ANK repeat</keyword>
<protein>
    <recommendedName>
        <fullName evidence="6">BCL-6 corepressor</fullName>
    </recommendedName>
</protein>
<gene>
    <name evidence="4" type="ORF">HHI36_013471</name>
</gene>
<evidence type="ECO:0000256" key="2">
    <source>
        <dbReference type="PROSITE-ProRule" id="PRU00023"/>
    </source>
</evidence>
<feature type="compositionally biased region" description="Polar residues" evidence="3">
    <location>
        <begin position="746"/>
        <end position="784"/>
    </location>
</feature>
<comment type="caution">
    <text evidence="4">The sequence shown here is derived from an EMBL/GenBank/DDBJ whole genome shotgun (WGS) entry which is preliminary data.</text>
</comment>
<feature type="repeat" description="ANK" evidence="2">
    <location>
        <begin position="1761"/>
        <end position="1793"/>
    </location>
</feature>
<dbReference type="PRINTS" id="PR01415">
    <property type="entry name" value="ANKYRIN"/>
</dbReference>
<feature type="region of interest" description="Disordered" evidence="3">
    <location>
        <begin position="442"/>
        <end position="499"/>
    </location>
</feature>
<feature type="compositionally biased region" description="Polar residues" evidence="3">
    <location>
        <begin position="1591"/>
        <end position="1603"/>
    </location>
</feature>
<dbReference type="PANTHER" id="PTHR24117">
    <property type="entry name" value="AGAP007537-PB"/>
    <property type="match status" value="1"/>
</dbReference>
<feature type="region of interest" description="Disordered" evidence="3">
    <location>
        <begin position="833"/>
        <end position="876"/>
    </location>
</feature>
<evidence type="ECO:0000256" key="1">
    <source>
        <dbReference type="ARBA" id="ARBA00034703"/>
    </source>
</evidence>
<feature type="compositionally biased region" description="Polar residues" evidence="3">
    <location>
        <begin position="286"/>
        <end position="306"/>
    </location>
</feature>
<dbReference type="EMBL" id="JABFTP020000103">
    <property type="protein sequence ID" value="KAL3278126.1"/>
    <property type="molecule type" value="Genomic_DNA"/>
</dbReference>
<feature type="region of interest" description="Disordered" evidence="3">
    <location>
        <begin position="267"/>
        <end position="364"/>
    </location>
</feature>
<dbReference type="Gene3D" id="1.25.40.20">
    <property type="entry name" value="Ankyrin repeat-containing domain"/>
    <property type="match status" value="1"/>
</dbReference>
<dbReference type="InterPro" id="IPR047144">
    <property type="entry name" value="BCOR-like"/>
</dbReference>
<dbReference type="Proteomes" id="UP001516400">
    <property type="component" value="Unassembled WGS sequence"/>
</dbReference>
<feature type="region of interest" description="Disordered" evidence="3">
    <location>
        <begin position="746"/>
        <end position="799"/>
    </location>
</feature>
<feature type="region of interest" description="Disordered" evidence="3">
    <location>
        <begin position="551"/>
        <end position="592"/>
    </location>
</feature>
<feature type="compositionally biased region" description="Polar residues" evidence="3">
    <location>
        <begin position="863"/>
        <end position="876"/>
    </location>
</feature>
<dbReference type="Pfam" id="PF12796">
    <property type="entry name" value="Ank_2"/>
    <property type="match status" value="1"/>
</dbReference>
<dbReference type="PROSITE" id="PS50297">
    <property type="entry name" value="ANK_REP_REGION"/>
    <property type="match status" value="2"/>
</dbReference>
<feature type="region of interest" description="Disordered" evidence="3">
    <location>
        <begin position="19"/>
        <end position="223"/>
    </location>
</feature>
<keyword evidence="5" id="KW-1185">Reference proteome</keyword>
<dbReference type="InterPro" id="IPR036770">
    <property type="entry name" value="Ankyrin_rpt-contain_sf"/>
</dbReference>
<evidence type="ECO:0000313" key="4">
    <source>
        <dbReference type="EMBL" id="KAL3278126.1"/>
    </source>
</evidence>
<dbReference type="SMART" id="SM00248">
    <property type="entry name" value="ANK"/>
    <property type="match status" value="3"/>
</dbReference>
<feature type="compositionally biased region" description="Basic and acidic residues" evidence="3">
    <location>
        <begin position="833"/>
        <end position="842"/>
    </location>
</feature>
<evidence type="ECO:0000256" key="3">
    <source>
        <dbReference type="SAM" id="MobiDB-lite"/>
    </source>
</evidence>
<feature type="region of interest" description="Disordered" evidence="3">
    <location>
        <begin position="1195"/>
        <end position="1236"/>
    </location>
</feature>
<feature type="compositionally biased region" description="Polar residues" evidence="3">
    <location>
        <begin position="73"/>
        <end position="85"/>
    </location>
</feature>